<evidence type="ECO:0000313" key="2">
    <source>
        <dbReference type="EMBL" id="WVX83473.1"/>
    </source>
</evidence>
<feature type="compositionally biased region" description="Basic and acidic residues" evidence="1">
    <location>
        <begin position="1"/>
        <end position="10"/>
    </location>
</feature>
<reference evidence="2 3" key="1">
    <citation type="submission" date="2023-10" db="EMBL/GenBank/DDBJ databases">
        <title>Niallia locisalis sp.nov. isolated from a salt pond sample.</title>
        <authorList>
            <person name="Li X.-J."/>
            <person name="Dong L."/>
        </authorList>
    </citation>
    <scope>NUCLEOTIDE SEQUENCE [LARGE SCALE GENOMIC DNA]</scope>
    <source>
        <strain evidence="2 3">DSM 29761</strain>
    </source>
</reference>
<evidence type="ECO:0000256" key="1">
    <source>
        <dbReference type="SAM" id="MobiDB-lite"/>
    </source>
</evidence>
<dbReference type="RefSeq" id="WP_338452357.1">
    <property type="nucleotide sequence ID" value="NZ_CP137640.1"/>
</dbReference>
<feature type="region of interest" description="Disordered" evidence="1">
    <location>
        <begin position="1"/>
        <end position="50"/>
    </location>
</feature>
<name>A0ABZ2CIU4_9BACI</name>
<gene>
    <name evidence="2" type="ORF">R4Z09_11005</name>
</gene>
<protein>
    <submittedName>
        <fullName evidence="2">Uncharacterized protein</fullName>
    </submittedName>
</protein>
<keyword evidence="3" id="KW-1185">Reference proteome</keyword>
<organism evidence="2 3">
    <name type="scientific">Niallia oryzisoli</name>
    <dbReference type="NCBI Taxonomy" id="1737571"/>
    <lineage>
        <taxon>Bacteria</taxon>
        <taxon>Bacillati</taxon>
        <taxon>Bacillota</taxon>
        <taxon>Bacilli</taxon>
        <taxon>Bacillales</taxon>
        <taxon>Bacillaceae</taxon>
        <taxon>Niallia</taxon>
    </lineage>
</organism>
<proteinExistence type="predicted"/>
<evidence type="ECO:0000313" key="3">
    <source>
        <dbReference type="Proteomes" id="UP001357223"/>
    </source>
</evidence>
<dbReference type="EMBL" id="CP137640">
    <property type="protein sequence ID" value="WVX83473.1"/>
    <property type="molecule type" value="Genomic_DNA"/>
</dbReference>
<dbReference type="Proteomes" id="UP001357223">
    <property type="component" value="Chromosome"/>
</dbReference>
<accession>A0ABZ2CIU4</accession>
<sequence>MTENFYDPKHMTGMPDQNPIRDRLKGRPTADFSGATRRRLALMYRGRENK</sequence>